<evidence type="ECO:0000256" key="1">
    <source>
        <dbReference type="ARBA" id="ARBA00009013"/>
    </source>
</evidence>
<dbReference type="PANTHER" id="PTHR33495">
    <property type="entry name" value="ANTI-SIGMA FACTOR ANTAGONIST TM_1081-RELATED-RELATED"/>
    <property type="match status" value="1"/>
</dbReference>
<dbReference type="Proteomes" id="UP000094197">
    <property type="component" value="Chromosome 2"/>
</dbReference>
<dbReference type="OrthoDB" id="331123at2"/>
<gene>
    <name evidence="4" type="ORF">A0128_20215</name>
</gene>
<dbReference type="Pfam" id="PF01740">
    <property type="entry name" value="STAS"/>
    <property type="match status" value="1"/>
</dbReference>
<reference evidence="4 5" key="1">
    <citation type="submission" date="2016-04" db="EMBL/GenBank/DDBJ databases">
        <title>Complete genome seqeunce of Leptospira alstonii serovar Room22.</title>
        <authorList>
            <person name="Nally J.E."/>
            <person name="Bayles D.O."/>
            <person name="Hurley D."/>
            <person name="Fanning S."/>
            <person name="McMahon B.J."/>
            <person name="Arent Z."/>
        </authorList>
    </citation>
    <scope>NUCLEOTIDE SEQUENCE [LARGE SCALE GENOMIC DNA]</scope>
    <source>
        <strain evidence="4 5">GWTS #1</strain>
    </source>
</reference>
<dbReference type="CDD" id="cd07043">
    <property type="entry name" value="STAS_anti-anti-sigma_factors"/>
    <property type="match status" value="1"/>
</dbReference>
<dbReference type="KEGG" id="laj:A0128_20215"/>
<dbReference type="PANTHER" id="PTHR33495:SF2">
    <property type="entry name" value="ANTI-SIGMA FACTOR ANTAGONIST TM_1081-RELATED"/>
    <property type="match status" value="1"/>
</dbReference>
<dbReference type="RefSeq" id="WP_069609567.1">
    <property type="nucleotide sequence ID" value="NZ_CP015218.1"/>
</dbReference>
<keyword evidence="5" id="KW-1185">Reference proteome</keyword>
<dbReference type="InterPro" id="IPR036513">
    <property type="entry name" value="STAS_dom_sf"/>
</dbReference>
<dbReference type="InterPro" id="IPR003658">
    <property type="entry name" value="Anti-sigma_ant"/>
</dbReference>
<dbReference type="NCBIfam" id="TIGR00377">
    <property type="entry name" value="ant_ant_sig"/>
    <property type="match status" value="1"/>
</dbReference>
<dbReference type="GO" id="GO:0043856">
    <property type="term" value="F:anti-sigma factor antagonist activity"/>
    <property type="evidence" value="ECO:0007669"/>
    <property type="project" value="InterPro"/>
</dbReference>
<feature type="domain" description="STAS" evidence="3">
    <location>
        <begin position="19"/>
        <end position="132"/>
    </location>
</feature>
<dbReference type="PROSITE" id="PS50801">
    <property type="entry name" value="STAS"/>
    <property type="match status" value="1"/>
</dbReference>
<proteinExistence type="inferred from homology"/>
<accession>A0A1D7V3E6</accession>
<evidence type="ECO:0000259" key="3">
    <source>
        <dbReference type="PROSITE" id="PS50801"/>
    </source>
</evidence>
<dbReference type="SUPFAM" id="SSF52091">
    <property type="entry name" value="SpoIIaa-like"/>
    <property type="match status" value="1"/>
</dbReference>
<dbReference type="AlphaFoldDB" id="A0A1D7V3E6"/>
<organism evidence="4 5">
    <name type="scientific">Leptospira tipperaryensis</name>
    <dbReference type="NCBI Taxonomy" id="2564040"/>
    <lineage>
        <taxon>Bacteria</taxon>
        <taxon>Pseudomonadati</taxon>
        <taxon>Spirochaetota</taxon>
        <taxon>Spirochaetia</taxon>
        <taxon>Leptospirales</taxon>
        <taxon>Leptospiraceae</taxon>
        <taxon>Leptospira</taxon>
    </lineage>
</organism>
<evidence type="ECO:0000313" key="4">
    <source>
        <dbReference type="EMBL" id="AOP36346.1"/>
    </source>
</evidence>
<dbReference type="Gene3D" id="3.30.750.24">
    <property type="entry name" value="STAS domain"/>
    <property type="match status" value="1"/>
</dbReference>
<evidence type="ECO:0000256" key="2">
    <source>
        <dbReference type="RuleBase" id="RU003749"/>
    </source>
</evidence>
<dbReference type="InterPro" id="IPR002645">
    <property type="entry name" value="STAS_dom"/>
</dbReference>
<sequence>METTNNSKDELSVEVVTNSHVTHILKPNISVIKAKGEINIFSSKKLKDLFSEKIDDGSTVLLLDLSETTHIDSSGLAVLISTQARLMKQAKGGLVLYSIPNSIMKIFELTRLDKLIAMTIDLDAAVDKGLTY</sequence>
<protein>
    <recommendedName>
        <fullName evidence="2">Anti-sigma factor antagonist</fullName>
    </recommendedName>
</protein>
<evidence type="ECO:0000313" key="5">
    <source>
        <dbReference type="Proteomes" id="UP000094197"/>
    </source>
</evidence>
<comment type="similarity">
    <text evidence="1 2">Belongs to the anti-sigma-factor antagonist family.</text>
</comment>
<dbReference type="EMBL" id="CP015218">
    <property type="protein sequence ID" value="AOP36346.1"/>
    <property type="molecule type" value="Genomic_DNA"/>
</dbReference>
<name>A0A1D7V3E6_9LEPT</name>